<accession>A0A834RFY1</accession>
<evidence type="ECO:0000313" key="4">
    <source>
        <dbReference type="EnsemblMetazoa" id="KAF7496022.1"/>
    </source>
</evidence>
<dbReference type="EnsemblMetazoa" id="SSS_9221s_mrna">
    <property type="protein sequence ID" value="KAF7496022.1"/>
    <property type="gene ID" value="SSS_9221"/>
</dbReference>
<keyword evidence="5" id="KW-1185">Reference proteome</keyword>
<feature type="region of interest" description="Disordered" evidence="1">
    <location>
        <begin position="1"/>
        <end position="30"/>
    </location>
</feature>
<reference evidence="3" key="2">
    <citation type="submission" date="2020-01" db="EMBL/GenBank/DDBJ databases">
        <authorList>
            <person name="Korhonen P.K.K."/>
            <person name="Guangxu M.G."/>
            <person name="Wang T.W."/>
            <person name="Stroehlein A.J.S."/>
            <person name="Young N.D."/>
            <person name="Ang C.-S.A."/>
            <person name="Fernando D.W.F."/>
            <person name="Lu H.L."/>
            <person name="Taylor S.T."/>
            <person name="Ehtesham M.E.M."/>
            <person name="Najaraj S.H.N."/>
            <person name="Harsha G.H.G."/>
            <person name="Madugundu A.M."/>
            <person name="Renuse S.R."/>
            <person name="Holt D.H."/>
            <person name="Pandey A.P."/>
            <person name="Papenfuss A.P."/>
            <person name="Gasser R.B.G."/>
            <person name="Fischer K.F."/>
        </authorList>
    </citation>
    <scope>NUCLEOTIDE SEQUENCE</scope>
    <source>
        <strain evidence="3">SSS_KF_BRIS2020</strain>
    </source>
</reference>
<feature type="region of interest" description="Disordered" evidence="1">
    <location>
        <begin position="169"/>
        <end position="188"/>
    </location>
</feature>
<feature type="transmembrane region" description="Helical" evidence="2">
    <location>
        <begin position="70"/>
        <end position="93"/>
    </location>
</feature>
<keyword evidence="2" id="KW-0812">Transmembrane</keyword>
<keyword evidence="2" id="KW-0472">Membrane</keyword>
<dbReference type="AlphaFoldDB" id="A0A834RFY1"/>
<protein>
    <submittedName>
        <fullName evidence="3 4">Uncharacterized protein</fullName>
    </submittedName>
</protein>
<evidence type="ECO:0000256" key="2">
    <source>
        <dbReference type="SAM" id="Phobius"/>
    </source>
</evidence>
<reference evidence="4" key="3">
    <citation type="submission" date="2022-06" db="UniProtKB">
        <authorList>
            <consortium name="EnsemblMetazoa"/>
        </authorList>
    </citation>
    <scope>IDENTIFICATION</scope>
</reference>
<sequence length="297" mass="33255">MSQDLLRGDQHQLHSKQSISSNSSGSFDETDENRQEKDCLLKSPRFLSNLWNFFNLIRLRLESELTAEPFQTIVIILGLGLILILSLVGWCFCYRRILDSIQRWRIRSKKSILKYKPTRNVSKIGVEINRTARWYRNNSGVGGRGGVGGGGGRILHALNMVPISSGTLSNESSLDLNPKSSMQSSQSKLQSLPSVVDFGRDFLRTKTPPKFSNKKDGFGDGNGGGGGRHVVVAVDDGEDLLLRKCNQNPTKIESLDSSLKKNIPDRKCLKNFKNNFKPILNGKKFARKKSSKKLQKF</sequence>
<keyword evidence="2" id="KW-1133">Transmembrane helix</keyword>
<reference evidence="5" key="1">
    <citation type="journal article" date="2020" name="PLoS Negl. Trop. Dis.">
        <title>High-quality nuclear genome for Sarcoptes scabiei-A critical resource for a neglected parasite.</title>
        <authorList>
            <person name="Korhonen P.K."/>
            <person name="Gasser R.B."/>
            <person name="Ma G."/>
            <person name="Wang T."/>
            <person name="Stroehlein A.J."/>
            <person name="Young N.D."/>
            <person name="Ang C.S."/>
            <person name="Fernando D.D."/>
            <person name="Lu H.C."/>
            <person name="Taylor S."/>
            <person name="Reynolds S.L."/>
            <person name="Mofiz E."/>
            <person name="Najaraj S.H."/>
            <person name="Gowda H."/>
            <person name="Madugundu A."/>
            <person name="Renuse S."/>
            <person name="Holt D."/>
            <person name="Pandey A."/>
            <person name="Papenfuss A.T."/>
            <person name="Fischer K."/>
        </authorList>
    </citation>
    <scope>NUCLEOTIDE SEQUENCE [LARGE SCALE GENOMIC DNA]</scope>
</reference>
<gene>
    <name evidence="3" type="ORF">SSS_9221</name>
</gene>
<evidence type="ECO:0000256" key="1">
    <source>
        <dbReference type="SAM" id="MobiDB-lite"/>
    </source>
</evidence>
<evidence type="ECO:0000313" key="5">
    <source>
        <dbReference type="Proteomes" id="UP000070412"/>
    </source>
</evidence>
<evidence type="ECO:0000313" key="3">
    <source>
        <dbReference type="EMBL" id="KAF7496022.1"/>
    </source>
</evidence>
<feature type="compositionally biased region" description="Basic and acidic residues" evidence="1">
    <location>
        <begin position="1"/>
        <end position="12"/>
    </location>
</feature>
<proteinExistence type="predicted"/>
<feature type="compositionally biased region" description="Low complexity" evidence="1">
    <location>
        <begin position="15"/>
        <end position="26"/>
    </location>
</feature>
<dbReference type="Proteomes" id="UP000070412">
    <property type="component" value="Unassembled WGS sequence"/>
</dbReference>
<feature type="compositionally biased region" description="Low complexity" evidence="1">
    <location>
        <begin position="178"/>
        <end position="188"/>
    </location>
</feature>
<name>A0A834RFY1_SARSC</name>
<dbReference type="EMBL" id="WVUK01000042">
    <property type="protein sequence ID" value="KAF7496022.1"/>
    <property type="molecule type" value="Genomic_DNA"/>
</dbReference>
<organism evidence="3">
    <name type="scientific">Sarcoptes scabiei</name>
    <name type="common">Itch mite</name>
    <name type="synonym">Acarus scabiei</name>
    <dbReference type="NCBI Taxonomy" id="52283"/>
    <lineage>
        <taxon>Eukaryota</taxon>
        <taxon>Metazoa</taxon>
        <taxon>Ecdysozoa</taxon>
        <taxon>Arthropoda</taxon>
        <taxon>Chelicerata</taxon>
        <taxon>Arachnida</taxon>
        <taxon>Acari</taxon>
        <taxon>Acariformes</taxon>
        <taxon>Sarcoptiformes</taxon>
        <taxon>Astigmata</taxon>
        <taxon>Psoroptidia</taxon>
        <taxon>Sarcoptoidea</taxon>
        <taxon>Sarcoptidae</taxon>
        <taxon>Sarcoptinae</taxon>
        <taxon>Sarcoptes</taxon>
    </lineage>
</organism>